<protein>
    <recommendedName>
        <fullName evidence="5">WxL domain-containing protein</fullName>
    </recommendedName>
</protein>
<feature type="chain" id="PRO_5022994989" description="WxL domain-containing protein" evidence="2">
    <location>
        <begin position="33"/>
        <end position="327"/>
    </location>
</feature>
<dbReference type="AlphaFoldDB" id="A0A5D0ND82"/>
<name>A0A5D0ND82_9ACTN</name>
<proteinExistence type="predicted"/>
<reference evidence="3 4" key="1">
    <citation type="submission" date="2019-08" db="EMBL/GenBank/DDBJ databases">
        <title>Actinomadura sp. nov. CYP1-5 isolated from mountain soil.</title>
        <authorList>
            <person name="Songsumanus A."/>
            <person name="Kuncharoen N."/>
            <person name="Kudo T."/>
            <person name="Yuki M."/>
            <person name="Igarashi Y."/>
            <person name="Tanasupawat S."/>
        </authorList>
    </citation>
    <scope>NUCLEOTIDE SEQUENCE [LARGE SCALE GENOMIC DNA]</scope>
    <source>
        <strain evidence="3 4">JCM 14158</strain>
    </source>
</reference>
<feature type="signal peptide" evidence="2">
    <location>
        <begin position="1"/>
        <end position="32"/>
    </location>
</feature>
<evidence type="ECO:0008006" key="5">
    <source>
        <dbReference type="Google" id="ProtNLM"/>
    </source>
</evidence>
<feature type="region of interest" description="Disordered" evidence="1">
    <location>
        <begin position="160"/>
        <end position="182"/>
    </location>
</feature>
<organism evidence="3 4">
    <name type="scientific">Actinomadura chibensis</name>
    <dbReference type="NCBI Taxonomy" id="392828"/>
    <lineage>
        <taxon>Bacteria</taxon>
        <taxon>Bacillati</taxon>
        <taxon>Actinomycetota</taxon>
        <taxon>Actinomycetes</taxon>
        <taxon>Streptosporangiales</taxon>
        <taxon>Thermomonosporaceae</taxon>
        <taxon>Actinomadura</taxon>
    </lineage>
</organism>
<keyword evidence="4" id="KW-1185">Reference proteome</keyword>
<evidence type="ECO:0000313" key="3">
    <source>
        <dbReference type="EMBL" id="TYB42292.1"/>
    </source>
</evidence>
<dbReference type="RefSeq" id="WP_067888124.1">
    <property type="nucleotide sequence ID" value="NZ_VSFG01000008.1"/>
</dbReference>
<sequence length="327" mass="32030">MRQATRRITRSGAVLAAAGLITIGLGAAPALAAGPATTATPTSGADPAGQDFTVHGTGFDPAANGGVGVYVVFGPKAPDYATNAGAFQVSKWVHRNGNPSSGQGRLNADGSFDITLSGVKAKYTDGGGKDVDCLKTQCYIITMAAHGAADRSQDTFTPVTFTGGENPTDPGTGPGTDPAGTGQQTLNATVTNGALTLALDGDTAQLGAVAPGQHATGALRTATVTDARGTQAGWSLVGEVTDFSHAQGGTIPKANLAWTPTARTVDDGSKGSVTPGPAGAFGAARTLASSAAGGSGGVFQAGAGLDLSVPAGTSPGDYTATLTLTLS</sequence>
<evidence type="ECO:0000256" key="2">
    <source>
        <dbReference type="SAM" id="SignalP"/>
    </source>
</evidence>
<accession>A0A5D0ND82</accession>
<comment type="caution">
    <text evidence="3">The sequence shown here is derived from an EMBL/GenBank/DDBJ whole genome shotgun (WGS) entry which is preliminary data.</text>
</comment>
<dbReference type="InterPro" id="IPR027273">
    <property type="entry name" value="Neocarzinostatin-like"/>
</dbReference>
<evidence type="ECO:0000256" key="1">
    <source>
        <dbReference type="SAM" id="MobiDB-lite"/>
    </source>
</evidence>
<dbReference type="EMBL" id="VSFG01000008">
    <property type="protein sequence ID" value="TYB42292.1"/>
    <property type="molecule type" value="Genomic_DNA"/>
</dbReference>
<keyword evidence="2" id="KW-0732">Signal</keyword>
<evidence type="ECO:0000313" key="4">
    <source>
        <dbReference type="Proteomes" id="UP000323380"/>
    </source>
</evidence>
<dbReference type="STRING" id="1220554.GCA_001552135_01945"/>
<feature type="compositionally biased region" description="Low complexity" evidence="1">
    <location>
        <begin position="162"/>
        <end position="182"/>
    </location>
</feature>
<dbReference type="Gene3D" id="2.60.40.230">
    <property type="entry name" value="Neocarzinostatin-like"/>
    <property type="match status" value="1"/>
</dbReference>
<feature type="compositionally biased region" description="Low complexity" evidence="1">
    <location>
        <begin position="34"/>
        <end position="49"/>
    </location>
</feature>
<feature type="region of interest" description="Disordered" evidence="1">
    <location>
        <begin position="34"/>
        <end position="53"/>
    </location>
</feature>
<dbReference type="Proteomes" id="UP000323380">
    <property type="component" value="Unassembled WGS sequence"/>
</dbReference>
<gene>
    <name evidence="3" type="ORF">FXF69_31225</name>
</gene>
<dbReference type="SUPFAM" id="SSF49319">
    <property type="entry name" value="Actinoxanthin-like"/>
    <property type="match status" value="1"/>
</dbReference>